<sequence>MKVKPLVENFIKPEYKTESAGGMDIYFQQDVTLVVGRDNVVNLGFAAEVPSGHVALLLPRSGAGIKGIGLRNTVGVIDSDYRGEWIAHIVVDEQGDNTTGKEITFKRGERAIQSLIVPVAVESIEIVDELSETARGAGGFGSTK</sequence>
<dbReference type="SUPFAM" id="SSF51283">
    <property type="entry name" value="dUTPase-like"/>
    <property type="match status" value="1"/>
</dbReference>
<dbReference type="GO" id="GO:0004170">
    <property type="term" value="F:dUTP diphosphatase activity"/>
    <property type="evidence" value="ECO:0007669"/>
    <property type="project" value="UniProtKB-EC"/>
</dbReference>
<dbReference type="OrthoDB" id="9809956at2"/>
<keyword evidence="8" id="KW-1185">Reference proteome</keyword>
<dbReference type="EC" id="3.6.1.23" evidence="2"/>
<evidence type="ECO:0000256" key="5">
    <source>
        <dbReference type="ARBA" id="ARBA00047686"/>
    </source>
</evidence>
<reference evidence="7 8" key="1">
    <citation type="submission" date="2016-10" db="EMBL/GenBank/DDBJ databases">
        <authorList>
            <person name="Varghese N."/>
            <person name="Submissions S."/>
        </authorList>
    </citation>
    <scope>NUCLEOTIDE SEQUENCE [LARGE SCALE GENOMIC DNA]</scope>
    <source>
        <strain evidence="7 8">DSM 1361</strain>
    </source>
</reference>
<gene>
    <name evidence="7" type="ORF">SAMN02910344_01427</name>
</gene>
<dbReference type="CDD" id="cd07557">
    <property type="entry name" value="trimeric_dUTPase"/>
    <property type="match status" value="1"/>
</dbReference>
<evidence type="ECO:0000256" key="1">
    <source>
        <dbReference type="ARBA" id="ARBA00006581"/>
    </source>
</evidence>
<keyword evidence="3" id="KW-0378">Hydrolase</keyword>
<dbReference type="GO" id="GO:0006226">
    <property type="term" value="P:dUMP biosynthetic process"/>
    <property type="evidence" value="ECO:0007669"/>
    <property type="project" value="InterPro"/>
</dbReference>
<dbReference type="PANTHER" id="PTHR11241">
    <property type="entry name" value="DEOXYURIDINE 5'-TRIPHOSPHATE NUCLEOTIDOHYDROLASE"/>
    <property type="match status" value="1"/>
</dbReference>
<comment type="similarity">
    <text evidence="1">Belongs to the dUTPase family.</text>
</comment>
<dbReference type="InterPro" id="IPR008181">
    <property type="entry name" value="dUTPase"/>
</dbReference>
<dbReference type="PANTHER" id="PTHR11241:SF0">
    <property type="entry name" value="DEOXYURIDINE 5'-TRIPHOSPHATE NUCLEOTIDOHYDROLASE"/>
    <property type="match status" value="1"/>
</dbReference>
<dbReference type="AlphaFoldDB" id="A0A662ZIQ0"/>
<evidence type="ECO:0000259" key="6">
    <source>
        <dbReference type="Pfam" id="PF00692"/>
    </source>
</evidence>
<evidence type="ECO:0000256" key="3">
    <source>
        <dbReference type="ARBA" id="ARBA00022801"/>
    </source>
</evidence>
<comment type="catalytic activity">
    <reaction evidence="5">
        <text>dUTP + H2O = dUMP + diphosphate + H(+)</text>
        <dbReference type="Rhea" id="RHEA:10248"/>
        <dbReference type="ChEBI" id="CHEBI:15377"/>
        <dbReference type="ChEBI" id="CHEBI:15378"/>
        <dbReference type="ChEBI" id="CHEBI:33019"/>
        <dbReference type="ChEBI" id="CHEBI:61555"/>
        <dbReference type="ChEBI" id="CHEBI:246422"/>
        <dbReference type="EC" id="3.6.1.23"/>
    </reaction>
</comment>
<name>A0A662ZIQ0_9GAMM</name>
<dbReference type="NCBIfam" id="TIGR00576">
    <property type="entry name" value="dut"/>
    <property type="match status" value="1"/>
</dbReference>
<evidence type="ECO:0000256" key="2">
    <source>
        <dbReference type="ARBA" id="ARBA00012379"/>
    </source>
</evidence>
<evidence type="ECO:0000313" key="7">
    <source>
        <dbReference type="EMBL" id="SFP45409.1"/>
    </source>
</evidence>
<dbReference type="GO" id="GO:0000287">
    <property type="term" value="F:magnesium ion binding"/>
    <property type="evidence" value="ECO:0007669"/>
    <property type="project" value="InterPro"/>
</dbReference>
<feature type="domain" description="dUTPase-like" evidence="6">
    <location>
        <begin position="10"/>
        <end position="143"/>
    </location>
</feature>
<keyword evidence="4" id="KW-0546">Nucleotide metabolism</keyword>
<dbReference type="InterPro" id="IPR029054">
    <property type="entry name" value="dUTPase-like"/>
</dbReference>
<accession>A0A662ZIQ0</accession>
<dbReference type="InterPro" id="IPR036157">
    <property type="entry name" value="dUTPase-like_sf"/>
</dbReference>
<dbReference type="Proteomes" id="UP000243745">
    <property type="component" value="Unassembled WGS sequence"/>
</dbReference>
<organism evidence="7 8">
    <name type="scientific">Ruminobacter amylophilus</name>
    <dbReference type="NCBI Taxonomy" id="867"/>
    <lineage>
        <taxon>Bacteria</taxon>
        <taxon>Pseudomonadati</taxon>
        <taxon>Pseudomonadota</taxon>
        <taxon>Gammaproteobacteria</taxon>
        <taxon>Aeromonadales</taxon>
        <taxon>Succinivibrionaceae</taxon>
        <taxon>Ruminobacter</taxon>
    </lineage>
</organism>
<dbReference type="RefSeq" id="WP_093142375.1">
    <property type="nucleotide sequence ID" value="NZ_FOXF01000025.1"/>
</dbReference>
<evidence type="ECO:0000313" key="8">
    <source>
        <dbReference type="Proteomes" id="UP000243745"/>
    </source>
</evidence>
<dbReference type="Pfam" id="PF00692">
    <property type="entry name" value="dUTPase"/>
    <property type="match status" value="1"/>
</dbReference>
<evidence type="ECO:0000256" key="4">
    <source>
        <dbReference type="ARBA" id="ARBA00023080"/>
    </source>
</evidence>
<dbReference type="GO" id="GO:0046081">
    <property type="term" value="P:dUTP catabolic process"/>
    <property type="evidence" value="ECO:0007669"/>
    <property type="project" value="InterPro"/>
</dbReference>
<dbReference type="EMBL" id="FOXF01000025">
    <property type="protein sequence ID" value="SFP45409.1"/>
    <property type="molecule type" value="Genomic_DNA"/>
</dbReference>
<dbReference type="Gene3D" id="2.70.40.10">
    <property type="match status" value="1"/>
</dbReference>
<protein>
    <recommendedName>
        <fullName evidence="2">dUTP diphosphatase</fullName>
        <ecNumber evidence="2">3.6.1.23</ecNumber>
    </recommendedName>
</protein>
<dbReference type="InterPro" id="IPR033704">
    <property type="entry name" value="dUTPase_trimeric"/>
</dbReference>
<proteinExistence type="inferred from homology"/>